<evidence type="ECO:0000313" key="2">
    <source>
        <dbReference type="EMBL" id="KKQ45764.1"/>
    </source>
</evidence>
<dbReference type="AlphaFoldDB" id="A0A0G0K9F5"/>
<sequence length="48" mass="5316">MKARNAPKTKNGAKGISLFILILSPPFLFLERIIRAKPIIVPRAGKTQ</sequence>
<organism evidence="2 3">
    <name type="scientific">Candidatus Yanofskybacteria bacterium GW2011_GWC2_37_9</name>
    <dbReference type="NCBI Taxonomy" id="1619028"/>
    <lineage>
        <taxon>Bacteria</taxon>
        <taxon>Candidatus Yanofskyibacteriota</taxon>
    </lineage>
</organism>
<evidence type="ECO:0000313" key="3">
    <source>
        <dbReference type="Proteomes" id="UP000034430"/>
    </source>
</evidence>
<feature type="transmembrane region" description="Helical" evidence="1">
    <location>
        <begin position="12"/>
        <end position="30"/>
    </location>
</feature>
<comment type="caution">
    <text evidence="2">The sequence shown here is derived from an EMBL/GenBank/DDBJ whole genome shotgun (WGS) entry which is preliminary data.</text>
</comment>
<dbReference type="Proteomes" id="UP000034430">
    <property type="component" value="Unassembled WGS sequence"/>
</dbReference>
<reference evidence="2 3" key="1">
    <citation type="journal article" date="2015" name="Nature">
        <title>rRNA introns, odd ribosomes, and small enigmatic genomes across a large radiation of phyla.</title>
        <authorList>
            <person name="Brown C.T."/>
            <person name="Hug L.A."/>
            <person name="Thomas B.C."/>
            <person name="Sharon I."/>
            <person name="Castelle C.J."/>
            <person name="Singh A."/>
            <person name="Wilkins M.J."/>
            <person name="Williams K.H."/>
            <person name="Banfield J.F."/>
        </authorList>
    </citation>
    <scope>NUCLEOTIDE SEQUENCE [LARGE SCALE GENOMIC DNA]</scope>
</reference>
<dbReference type="EMBL" id="LBTU01000049">
    <property type="protein sequence ID" value="KKQ45764.1"/>
    <property type="molecule type" value="Genomic_DNA"/>
</dbReference>
<keyword evidence="1" id="KW-0812">Transmembrane</keyword>
<name>A0A0G0K9F5_9BACT</name>
<gene>
    <name evidence="2" type="ORF">US65_C0049G0006</name>
</gene>
<accession>A0A0G0K9F5</accession>
<protein>
    <submittedName>
        <fullName evidence="2">Uncharacterized protein</fullName>
    </submittedName>
</protein>
<keyword evidence="1" id="KW-1133">Transmembrane helix</keyword>
<keyword evidence="1" id="KW-0472">Membrane</keyword>
<evidence type="ECO:0000256" key="1">
    <source>
        <dbReference type="SAM" id="Phobius"/>
    </source>
</evidence>
<proteinExistence type="predicted"/>